<name>A0A1U7J4D2_9CYAN</name>
<dbReference type="SUPFAM" id="SSF55234">
    <property type="entry name" value="Cyanase C-terminal domain"/>
    <property type="match status" value="1"/>
</dbReference>
<dbReference type="InterPro" id="IPR008076">
    <property type="entry name" value="Cyanase"/>
</dbReference>
<comment type="catalytic activity">
    <reaction evidence="3">
        <text>cyanate + hydrogencarbonate + 3 H(+) = NH4(+) + 2 CO2</text>
        <dbReference type="Rhea" id="RHEA:11120"/>
        <dbReference type="ChEBI" id="CHEBI:15378"/>
        <dbReference type="ChEBI" id="CHEBI:16526"/>
        <dbReference type="ChEBI" id="CHEBI:17544"/>
        <dbReference type="ChEBI" id="CHEBI:28938"/>
        <dbReference type="ChEBI" id="CHEBI:29195"/>
        <dbReference type="EC" id="4.2.1.104"/>
    </reaction>
</comment>
<dbReference type="RefSeq" id="WP_073608851.1">
    <property type="nucleotide sequence ID" value="NZ_MRCG01000009.1"/>
</dbReference>
<dbReference type="OrthoDB" id="9785870at2"/>
<dbReference type="Proteomes" id="UP000185557">
    <property type="component" value="Unassembled WGS sequence"/>
</dbReference>
<dbReference type="AlphaFoldDB" id="A0A1U7J4D2"/>
<dbReference type="HAMAP" id="MF_00535">
    <property type="entry name" value="Cyanate_hydrat"/>
    <property type="match status" value="1"/>
</dbReference>
<dbReference type="EMBL" id="MRCG01000009">
    <property type="protein sequence ID" value="OKH47374.1"/>
    <property type="molecule type" value="Genomic_DNA"/>
</dbReference>
<dbReference type="STRING" id="549789.NIES30_12935"/>
<reference evidence="5 6" key="1">
    <citation type="submission" date="2016-11" db="EMBL/GenBank/DDBJ databases">
        <title>Draft Genome Sequences of Nine Cyanobacterial Strains from Diverse Habitats.</title>
        <authorList>
            <person name="Zhu T."/>
            <person name="Hou S."/>
            <person name="Lu X."/>
            <person name="Hess W.R."/>
        </authorList>
    </citation>
    <scope>NUCLEOTIDE SEQUENCE [LARGE SCALE GENOMIC DNA]</scope>
    <source>
        <strain evidence="5 6">NIES-30</strain>
    </source>
</reference>
<sequence>MTVSSITEKLLAAKKAAGLSFADLEAKIGCDEVWIASVFYRQASASVEEAAKIIEALGADASLIEALTDFPVKGGLDPVIPTDPLIYRFYEIMQVYGMPMKAVIHEKFGDGIMSAIDFTLDIEKVEDPKGDRVKVIMNGKFLPYKKW</sequence>
<feature type="domain" description="Cyanate lyase C-terminal" evidence="4">
    <location>
        <begin position="75"/>
        <end position="147"/>
    </location>
</feature>
<comment type="caution">
    <text evidence="5">The sequence shown here is derived from an EMBL/GenBank/DDBJ whole genome shotgun (WGS) entry which is preliminary data.</text>
</comment>
<dbReference type="NCBIfam" id="TIGR00673">
    <property type="entry name" value="cynS"/>
    <property type="match status" value="1"/>
</dbReference>
<dbReference type="InterPro" id="IPR001387">
    <property type="entry name" value="Cro/C1-type_HTH"/>
</dbReference>
<dbReference type="Pfam" id="PF02560">
    <property type="entry name" value="Cyanate_lyase"/>
    <property type="match status" value="1"/>
</dbReference>
<dbReference type="SMART" id="SM01116">
    <property type="entry name" value="Cyanate_lyase"/>
    <property type="match status" value="1"/>
</dbReference>
<comment type="similarity">
    <text evidence="3">Belongs to the cyanase family.</text>
</comment>
<dbReference type="Gene3D" id="3.30.1160.10">
    <property type="entry name" value="Cyanate lyase, C-terminal domain"/>
    <property type="match status" value="1"/>
</dbReference>
<dbReference type="GO" id="GO:0008824">
    <property type="term" value="F:cyanate hydratase activity"/>
    <property type="evidence" value="ECO:0007669"/>
    <property type="project" value="UniProtKB-UniRule"/>
</dbReference>
<dbReference type="InterPro" id="IPR010982">
    <property type="entry name" value="Lambda_DNA-bd_dom_sf"/>
</dbReference>
<keyword evidence="6" id="KW-1185">Reference proteome</keyword>
<protein>
    <recommendedName>
        <fullName evidence="3">Cyanate hydratase</fullName>
        <shortName evidence="3">Cyanase</shortName>
        <ecNumber evidence="3">4.2.1.104</ecNumber>
    </recommendedName>
    <alternativeName>
        <fullName evidence="3">Cyanate hydrolase</fullName>
    </alternativeName>
    <alternativeName>
        <fullName evidence="3">Cyanate lyase</fullName>
    </alternativeName>
</protein>
<evidence type="ECO:0000256" key="2">
    <source>
        <dbReference type="ARBA" id="ARBA00023239"/>
    </source>
</evidence>
<evidence type="ECO:0000313" key="6">
    <source>
        <dbReference type="Proteomes" id="UP000185557"/>
    </source>
</evidence>
<dbReference type="GO" id="GO:0003677">
    <property type="term" value="F:DNA binding"/>
    <property type="evidence" value="ECO:0007669"/>
    <property type="project" value="InterPro"/>
</dbReference>
<dbReference type="SUPFAM" id="SSF47413">
    <property type="entry name" value="lambda repressor-like DNA-binding domains"/>
    <property type="match status" value="1"/>
</dbReference>
<keyword evidence="2 3" id="KW-0456">Lyase</keyword>
<proteinExistence type="inferred from homology"/>
<evidence type="ECO:0000259" key="4">
    <source>
        <dbReference type="SMART" id="SM01116"/>
    </source>
</evidence>
<dbReference type="PANTHER" id="PTHR34186:SF2">
    <property type="entry name" value="CYANATE HYDRATASE"/>
    <property type="match status" value="1"/>
</dbReference>
<evidence type="ECO:0000313" key="5">
    <source>
        <dbReference type="EMBL" id="OKH47374.1"/>
    </source>
</evidence>
<feature type="active site" evidence="3">
    <location>
        <position position="114"/>
    </location>
</feature>
<dbReference type="CDD" id="cd00559">
    <property type="entry name" value="Cyanase_C"/>
    <property type="match status" value="1"/>
</dbReference>
<dbReference type="PIRSF" id="PIRSF001263">
    <property type="entry name" value="Cyanate_hydratas"/>
    <property type="match status" value="1"/>
</dbReference>
<dbReference type="PRINTS" id="PR01693">
    <property type="entry name" value="CYANASE"/>
</dbReference>
<organism evidence="5 6">
    <name type="scientific">Phormidium tenue NIES-30</name>
    <dbReference type="NCBI Taxonomy" id="549789"/>
    <lineage>
        <taxon>Bacteria</taxon>
        <taxon>Bacillati</taxon>
        <taxon>Cyanobacteriota</taxon>
        <taxon>Cyanophyceae</taxon>
        <taxon>Oscillatoriophycideae</taxon>
        <taxon>Oscillatoriales</taxon>
        <taxon>Oscillatoriaceae</taxon>
        <taxon>Phormidium</taxon>
    </lineage>
</organism>
<dbReference type="Gene3D" id="1.10.260.40">
    <property type="entry name" value="lambda repressor-like DNA-binding domains"/>
    <property type="match status" value="1"/>
</dbReference>
<feature type="active site" evidence="3">
    <location>
        <position position="88"/>
    </location>
</feature>
<dbReference type="NCBIfam" id="NF002773">
    <property type="entry name" value="PRK02866.1"/>
    <property type="match status" value="1"/>
</dbReference>
<accession>A0A1U7J4D2</accession>
<dbReference type="InterPro" id="IPR003712">
    <property type="entry name" value="Cyanate_lyase_C"/>
</dbReference>
<feature type="active site" evidence="3">
    <location>
        <position position="91"/>
    </location>
</feature>
<dbReference type="EC" id="4.2.1.104" evidence="3"/>
<dbReference type="InterPro" id="IPR036581">
    <property type="entry name" value="Cyanate_lyase_C_sf"/>
</dbReference>
<gene>
    <name evidence="3" type="primary">cynS</name>
    <name evidence="5" type="ORF">NIES30_12935</name>
</gene>
<evidence type="ECO:0000256" key="3">
    <source>
        <dbReference type="HAMAP-Rule" id="MF_00535"/>
    </source>
</evidence>
<dbReference type="CDD" id="cd00093">
    <property type="entry name" value="HTH_XRE"/>
    <property type="match status" value="1"/>
</dbReference>
<dbReference type="PANTHER" id="PTHR34186">
    <property type="entry name" value="CYANATE HYDRATASE"/>
    <property type="match status" value="1"/>
</dbReference>
<evidence type="ECO:0000256" key="1">
    <source>
        <dbReference type="ARBA" id="ARBA00003561"/>
    </source>
</evidence>
<comment type="function">
    <text evidence="1 3">Catalyzes the reaction of cyanate with bicarbonate to produce ammonia and carbon dioxide.</text>
</comment>